<dbReference type="Pfam" id="PF07992">
    <property type="entry name" value="Pyr_redox_2"/>
    <property type="match status" value="1"/>
</dbReference>
<dbReference type="AlphaFoldDB" id="A0A4R4VQL1"/>
<dbReference type="RefSeq" id="WP_132674295.1">
    <property type="nucleotide sequence ID" value="NZ_SMKS01000017.1"/>
</dbReference>
<accession>A0A4R4VQL1</accession>
<gene>
    <name evidence="7" type="ORF">E1181_12600</name>
</gene>
<proteinExistence type="predicted"/>
<dbReference type="PRINTS" id="PR00368">
    <property type="entry name" value="FADPNR"/>
</dbReference>
<dbReference type="InterPro" id="IPR023753">
    <property type="entry name" value="FAD/NAD-binding_dom"/>
</dbReference>
<reference evidence="7 8" key="1">
    <citation type="submission" date="2019-03" db="EMBL/GenBank/DDBJ databases">
        <title>Draft genome sequences of novel Actinobacteria.</title>
        <authorList>
            <person name="Sahin N."/>
            <person name="Ay H."/>
            <person name="Saygin H."/>
        </authorList>
    </citation>
    <scope>NUCLEOTIDE SEQUENCE [LARGE SCALE GENOMIC DNA]</scope>
    <source>
        <strain evidence="7 8">16K309</strain>
    </source>
</reference>
<dbReference type="Gene3D" id="3.50.50.60">
    <property type="entry name" value="FAD/NAD(P)-binding domain"/>
    <property type="match status" value="2"/>
</dbReference>
<evidence type="ECO:0000259" key="6">
    <source>
        <dbReference type="Pfam" id="PF14759"/>
    </source>
</evidence>
<dbReference type="SUPFAM" id="SSF55424">
    <property type="entry name" value="FAD/NAD-linked reductases, dimerisation (C-terminal) domain"/>
    <property type="match status" value="1"/>
</dbReference>
<dbReference type="Gene3D" id="3.30.390.30">
    <property type="match status" value="1"/>
</dbReference>
<comment type="caution">
    <text evidence="7">The sequence shown here is derived from an EMBL/GenBank/DDBJ whole genome shotgun (WGS) entry which is preliminary data.</text>
</comment>
<dbReference type="InterPro" id="IPR036188">
    <property type="entry name" value="FAD/NAD-bd_sf"/>
</dbReference>
<dbReference type="PRINTS" id="PR00411">
    <property type="entry name" value="PNDRDTASEI"/>
</dbReference>
<keyword evidence="4" id="KW-0560">Oxidoreductase</keyword>
<dbReference type="OrthoDB" id="4475657at2"/>
<organism evidence="7 8">
    <name type="scientific">Saccharopolyspora terrae</name>
    <dbReference type="NCBI Taxonomy" id="2530384"/>
    <lineage>
        <taxon>Bacteria</taxon>
        <taxon>Bacillati</taxon>
        <taxon>Actinomycetota</taxon>
        <taxon>Actinomycetes</taxon>
        <taxon>Pseudonocardiales</taxon>
        <taxon>Pseudonocardiaceae</taxon>
        <taxon>Saccharopolyspora</taxon>
    </lineage>
</organism>
<dbReference type="SUPFAM" id="SSF51905">
    <property type="entry name" value="FAD/NAD(P)-binding domain"/>
    <property type="match status" value="1"/>
</dbReference>
<feature type="domain" description="Reductase C-terminal" evidence="6">
    <location>
        <begin position="324"/>
        <end position="389"/>
    </location>
</feature>
<evidence type="ECO:0000256" key="4">
    <source>
        <dbReference type="ARBA" id="ARBA00023002"/>
    </source>
</evidence>
<dbReference type="Pfam" id="PF14759">
    <property type="entry name" value="Reductase_C"/>
    <property type="match status" value="1"/>
</dbReference>
<dbReference type="InterPro" id="IPR016156">
    <property type="entry name" value="FAD/NAD-linked_Rdtase_dimer_sf"/>
</dbReference>
<keyword evidence="2" id="KW-0285">Flavoprotein</keyword>
<comment type="cofactor">
    <cofactor evidence="1">
        <name>FAD</name>
        <dbReference type="ChEBI" id="CHEBI:57692"/>
    </cofactor>
</comment>
<protein>
    <submittedName>
        <fullName evidence="7">FAD-dependent oxidoreductase</fullName>
    </submittedName>
</protein>
<evidence type="ECO:0000256" key="2">
    <source>
        <dbReference type="ARBA" id="ARBA00022630"/>
    </source>
</evidence>
<feature type="domain" description="FAD/NAD(P)-binding" evidence="5">
    <location>
        <begin position="4"/>
        <end position="303"/>
    </location>
</feature>
<evidence type="ECO:0000256" key="1">
    <source>
        <dbReference type="ARBA" id="ARBA00001974"/>
    </source>
</evidence>
<name>A0A4R4VQL1_9PSEU</name>
<evidence type="ECO:0000259" key="5">
    <source>
        <dbReference type="Pfam" id="PF07992"/>
    </source>
</evidence>
<dbReference type="GO" id="GO:0016651">
    <property type="term" value="F:oxidoreductase activity, acting on NAD(P)H"/>
    <property type="evidence" value="ECO:0007669"/>
    <property type="project" value="TreeGrafter"/>
</dbReference>
<dbReference type="InterPro" id="IPR028202">
    <property type="entry name" value="Reductase_C"/>
</dbReference>
<dbReference type="GO" id="GO:0005737">
    <property type="term" value="C:cytoplasm"/>
    <property type="evidence" value="ECO:0007669"/>
    <property type="project" value="TreeGrafter"/>
</dbReference>
<dbReference type="EMBL" id="SMKS01000017">
    <property type="protein sequence ID" value="TDD06337.1"/>
    <property type="molecule type" value="Genomic_DNA"/>
</dbReference>
<evidence type="ECO:0000313" key="8">
    <source>
        <dbReference type="Proteomes" id="UP000295674"/>
    </source>
</evidence>
<keyword evidence="3" id="KW-0274">FAD</keyword>
<sequence length="406" mass="42774">MERLVVGASLAGLRAVQSARRSGFTGRITLIGAEEHVPYDRPPLSKSFLDTGHDGSPSSFHSEDELREQFGVELRLGAPAEALDTAAREVRVADRAVPYDGLIIATGATPRALPGAGAIAGVHQLRTLEDAVAIRSALESSARTVVVGAGFIGSEVASAARKRGLPVTLVEASDLPLSAALGRDVGAVCADLHRTHGTDLRLGRTVTGIESNHGAVTGVRLDDGTVLSADLVVAGIGVTPATTWLGDCGLRLHEHDGGVLCDSTLWAGAPGVYAAGDVAHAVNPLFDDDLMRLEHWTTAAEQAAVAARHALDPAAATPHAPVPYFWSDWYGHRIQFAGTARADEVRVISQAQQGLLALYRRGHRLAGALTVDRPGDIMKFRRRIAGRDDWAEALAFARRRGPAPVG</sequence>
<evidence type="ECO:0000313" key="7">
    <source>
        <dbReference type="EMBL" id="TDD06337.1"/>
    </source>
</evidence>
<dbReference type="PANTHER" id="PTHR43557:SF2">
    <property type="entry name" value="RIESKE DOMAIN-CONTAINING PROTEIN-RELATED"/>
    <property type="match status" value="1"/>
</dbReference>
<keyword evidence="8" id="KW-1185">Reference proteome</keyword>
<evidence type="ECO:0000256" key="3">
    <source>
        <dbReference type="ARBA" id="ARBA00022827"/>
    </source>
</evidence>
<dbReference type="PANTHER" id="PTHR43557">
    <property type="entry name" value="APOPTOSIS-INDUCING FACTOR 1"/>
    <property type="match status" value="1"/>
</dbReference>
<dbReference type="Proteomes" id="UP000295674">
    <property type="component" value="Unassembled WGS sequence"/>
</dbReference>
<dbReference type="InterPro" id="IPR050446">
    <property type="entry name" value="FAD-oxidoreductase/Apoptosis"/>
</dbReference>